<evidence type="ECO:0000256" key="10">
    <source>
        <dbReference type="ARBA" id="ARBA00023201"/>
    </source>
</evidence>
<name>A0A5E4PYL0_9NEOP</name>
<evidence type="ECO:0000256" key="4">
    <source>
        <dbReference type="ARBA" id="ARBA00022461"/>
    </source>
</evidence>
<evidence type="ECO:0000256" key="5">
    <source>
        <dbReference type="ARBA" id="ARBA00022692"/>
    </source>
</evidence>
<feature type="transmembrane region" description="Helical" evidence="13">
    <location>
        <begin position="343"/>
        <end position="370"/>
    </location>
</feature>
<keyword evidence="5 12" id="KW-0812">Transmembrane</keyword>
<accession>A0A5E4PYL0</accession>
<gene>
    <name evidence="14" type="ORF">LSINAPIS_LOCUS3870</name>
</gene>
<evidence type="ECO:0000256" key="7">
    <source>
        <dbReference type="ARBA" id="ARBA00023053"/>
    </source>
</evidence>
<sequence>MVVWVTINRYLDDPTFITHVAAPQTWATFPAVVLCPAVQFPEQKMDRFVAEVLYPPKMNSSHIRGILKQLAAFFSSDVSFNTSDLDTLQNLLIHNKLDIESAGLRLTESCEDTLTKEIKENRQSQRAVEKVHMNHIGSSKGLIFAVADNNPTTSVDLSYKWFSLSNGNHYVDMASNGSPISPGIEIWNGYTAGIIQISDSVKDLSDDIRGCRLSSQRLPLFPEYQRDYCLLECEIRLVIDKCKCVQITHPQIPGVPHCTAHQLTCARRAVVSFGFDECKCPSNCEVDTSIVTHFSYKLDQNSPTFDSFYHHLNVSRISIIRIYVKNYNRMITKRKSYFTSFNLFAQLGGVFNVFFGVSVLSLLELLMVAWRTLYEWAMFR</sequence>
<evidence type="ECO:0000256" key="12">
    <source>
        <dbReference type="RuleBase" id="RU000679"/>
    </source>
</evidence>
<evidence type="ECO:0000256" key="1">
    <source>
        <dbReference type="ARBA" id="ARBA00004141"/>
    </source>
</evidence>
<dbReference type="AlphaFoldDB" id="A0A5E4PYL0"/>
<dbReference type="PANTHER" id="PTHR11690:SF300">
    <property type="entry name" value="PICKPOCKET PROTEIN 19"/>
    <property type="match status" value="1"/>
</dbReference>
<protein>
    <submittedName>
        <fullName evidence="14">Uncharacterized protein</fullName>
    </submittedName>
</protein>
<keyword evidence="6 13" id="KW-1133">Transmembrane helix</keyword>
<dbReference type="PANTHER" id="PTHR11690">
    <property type="entry name" value="AMILORIDE-SENSITIVE SODIUM CHANNEL-RELATED"/>
    <property type="match status" value="1"/>
</dbReference>
<keyword evidence="11 12" id="KW-0407">Ion channel</keyword>
<evidence type="ECO:0000313" key="14">
    <source>
        <dbReference type="EMBL" id="VVC91115.1"/>
    </source>
</evidence>
<evidence type="ECO:0000256" key="13">
    <source>
        <dbReference type="SAM" id="Phobius"/>
    </source>
</evidence>
<evidence type="ECO:0000256" key="3">
    <source>
        <dbReference type="ARBA" id="ARBA00022448"/>
    </source>
</evidence>
<evidence type="ECO:0000256" key="9">
    <source>
        <dbReference type="ARBA" id="ARBA00023136"/>
    </source>
</evidence>
<dbReference type="Gene3D" id="1.10.287.820">
    <property type="entry name" value="Acid-sensing ion channel domain"/>
    <property type="match status" value="1"/>
</dbReference>
<keyword evidence="10 12" id="KW-0739">Sodium transport</keyword>
<dbReference type="Proteomes" id="UP000324832">
    <property type="component" value="Unassembled WGS sequence"/>
</dbReference>
<dbReference type="InterPro" id="IPR001873">
    <property type="entry name" value="ENaC"/>
</dbReference>
<comment type="similarity">
    <text evidence="2 12">Belongs to the amiloride-sensitive sodium channel (TC 1.A.6) family.</text>
</comment>
<keyword evidence="8 12" id="KW-0406">Ion transport</keyword>
<evidence type="ECO:0000256" key="6">
    <source>
        <dbReference type="ARBA" id="ARBA00022989"/>
    </source>
</evidence>
<proteinExistence type="inferred from homology"/>
<keyword evidence="15" id="KW-1185">Reference proteome</keyword>
<dbReference type="EMBL" id="FZQP02000981">
    <property type="protein sequence ID" value="VVC91115.1"/>
    <property type="molecule type" value="Genomic_DNA"/>
</dbReference>
<evidence type="ECO:0000256" key="11">
    <source>
        <dbReference type="ARBA" id="ARBA00023303"/>
    </source>
</evidence>
<evidence type="ECO:0000256" key="2">
    <source>
        <dbReference type="ARBA" id="ARBA00007193"/>
    </source>
</evidence>
<keyword evidence="3 12" id="KW-0813">Transport</keyword>
<dbReference type="Pfam" id="PF00858">
    <property type="entry name" value="ASC"/>
    <property type="match status" value="1"/>
</dbReference>
<dbReference type="GO" id="GO:0005886">
    <property type="term" value="C:plasma membrane"/>
    <property type="evidence" value="ECO:0007669"/>
    <property type="project" value="TreeGrafter"/>
</dbReference>
<organism evidence="14 15">
    <name type="scientific">Leptidea sinapis</name>
    <dbReference type="NCBI Taxonomy" id="189913"/>
    <lineage>
        <taxon>Eukaryota</taxon>
        <taxon>Metazoa</taxon>
        <taxon>Ecdysozoa</taxon>
        <taxon>Arthropoda</taxon>
        <taxon>Hexapoda</taxon>
        <taxon>Insecta</taxon>
        <taxon>Pterygota</taxon>
        <taxon>Neoptera</taxon>
        <taxon>Endopterygota</taxon>
        <taxon>Lepidoptera</taxon>
        <taxon>Glossata</taxon>
        <taxon>Ditrysia</taxon>
        <taxon>Papilionoidea</taxon>
        <taxon>Pieridae</taxon>
        <taxon>Dismorphiinae</taxon>
        <taxon>Leptidea</taxon>
    </lineage>
</organism>
<reference evidence="14 15" key="1">
    <citation type="submission" date="2017-07" db="EMBL/GenBank/DDBJ databases">
        <authorList>
            <person name="Talla V."/>
            <person name="Backstrom N."/>
        </authorList>
    </citation>
    <scope>NUCLEOTIDE SEQUENCE [LARGE SCALE GENOMIC DNA]</scope>
</reference>
<evidence type="ECO:0000256" key="8">
    <source>
        <dbReference type="ARBA" id="ARBA00023065"/>
    </source>
</evidence>
<evidence type="ECO:0000313" key="15">
    <source>
        <dbReference type="Proteomes" id="UP000324832"/>
    </source>
</evidence>
<keyword evidence="9 13" id="KW-0472">Membrane</keyword>
<dbReference type="GO" id="GO:0015280">
    <property type="term" value="F:ligand-gated sodium channel activity"/>
    <property type="evidence" value="ECO:0007669"/>
    <property type="project" value="TreeGrafter"/>
</dbReference>
<comment type="subcellular location">
    <subcellularLocation>
        <location evidence="1">Membrane</location>
        <topology evidence="1">Multi-pass membrane protein</topology>
    </subcellularLocation>
</comment>
<keyword evidence="4 12" id="KW-0894">Sodium channel</keyword>
<dbReference type="Gene3D" id="1.10.287.770">
    <property type="entry name" value="YojJ-like"/>
    <property type="match status" value="1"/>
</dbReference>
<keyword evidence="7" id="KW-0915">Sodium</keyword>